<comment type="subcellular location">
    <subcellularLocation>
        <location evidence="1">Membrane</location>
        <topology evidence="1">Multi-pass membrane protein</topology>
    </subcellularLocation>
</comment>
<reference evidence="7 8" key="1">
    <citation type="journal article" date="2012" name="BMC Genomics">
        <title>Comparative genomics of the white-rot fungi, Phanerochaete carnosa and P. chrysosporium, to elucidate the genetic basis of the distinct wood types they colonize.</title>
        <authorList>
            <person name="Suzuki H."/>
            <person name="MacDonald J."/>
            <person name="Syed K."/>
            <person name="Salamov A."/>
            <person name="Hori C."/>
            <person name="Aerts A."/>
            <person name="Henrissat B."/>
            <person name="Wiebenga A."/>
            <person name="vanKuyk P.A."/>
            <person name="Barry K."/>
            <person name="Lindquist E."/>
            <person name="LaButti K."/>
            <person name="Lapidus A."/>
            <person name="Lucas S."/>
            <person name="Coutinho P."/>
            <person name="Gong Y."/>
            <person name="Samejima M."/>
            <person name="Mahadevan R."/>
            <person name="Abou-Zaid M."/>
            <person name="de Vries R.P."/>
            <person name="Igarashi K."/>
            <person name="Yadav J.S."/>
            <person name="Grigoriev I.V."/>
            <person name="Master E.R."/>
        </authorList>
    </citation>
    <scope>NUCLEOTIDE SEQUENCE [LARGE SCALE GENOMIC DNA]</scope>
    <source>
        <strain evidence="7 8">HHB-10118-sp</strain>
    </source>
</reference>
<evidence type="ECO:0000256" key="4">
    <source>
        <dbReference type="ARBA" id="ARBA00022989"/>
    </source>
</evidence>
<feature type="transmembrane region" description="Helical" evidence="6">
    <location>
        <begin position="235"/>
        <end position="256"/>
    </location>
</feature>
<keyword evidence="2" id="KW-0813">Transport</keyword>
<accession>K5WEW1</accession>
<feature type="transmembrane region" description="Helical" evidence="6">
    <location>
        <begin position="478"/>
        <end position="496"/>
    </location>
</feature>
<feature type="transmembrane region" description="Helical" evidence="6">
    <location>
        <begin position="167"/>
        <end position="186"/>
    </location>
</feature>
<dbReference type="Gene3D" id="1.20.1740.10">
    <property type="entry name" value="Amino acid/polyamine transporter I"/>
    <property type="match status" value="1"/>
</dbReference>
<feature type="transmembrane region" description="Helical" evidence="6">
    <location>
        <begin position="79"/>
        <end position="102"/>
    </location>
</feature>
<feature type="transmembrane region" description="Helical" evidence="6">
    <location>
        <begin position="335"/>
        <end position="356"/>
    </location>
</feature>
<keyword evidence="8" id="KW-1185">Reference proteome</keyword>
<protein>
    <recommendedName>
        <fullName evidence="9">Amino acid permease/ SLC12A domain-containing protein</fullName>
    </recommendedName>
</protein>
<keyword evidence="4 6" id="KW-1133">Transmembrane helix</keyword>
<dbReference type="EMBL" id="JH930470">
    <property type="protein sequence ID" value="EKM57619.1"/>
    <property type="molecule type" value="Genomic_DNA"/>
</dbReference>
<dbReference type="AlphaFoldDB" id="K5WEW1"/>
<evidence type="ECO:0000256" key="3">
    <source>
        <dbReference type="ARBA" id="ARBA00022692"/>
    </source>
</evidence>
<keyword evidence="5 6" id="KW-0472">Membrane</keyword>
<proteinExistence type="predicted"/>
<feature type="transmembrane region" description="Helical" evidence="6">
    <location>
        <begin position="123"/>
        <end position="147"/>
    </location>
</feature>
<keyword evidence="3 6" id="KW-0812">Transmembrane</keyword>
<dbReference type="Pfam" id="PF13520">
    <property type="entry name" value="AA_permease_2"/>
    <property type="match status" value="1"/>
</dbReference>
<feature type="transmembrane region" description="Helical" evidence="6">
    <location>
        <begin position="44"/>
        <end position="67"/>
    </location>
</feature>
<feature type="transmembrane region" description="Helical" evidence="6">
    <location>
        <begin position="377"/>
        <end position="399"/>
    </location>
</feature>
<evidence type="ECO:0000313" key="8">
    <source>
        <dbReference type="Proteomes" id="UP000008370"/>
    </source>
</evidence>
<feature type="transmembrane region" description="Helical" evidence="6">
    <location>
        <begin position="448"/>
        <end position="466"/>
    </location>
</feature>
<name>K5WEW1_PHACS</name>
<evidence type="ECO:0008006" key="9">
    <source>
        <dbReference type="Google" id="ProtNLM"/>
    </source>
</evidence>
<dbReference type="GeneID" id="18915193"/>
<dbReference type="Proteomes" id="UP000008370">
    <property type="component" value="Unassembled WGS sequence"/>
</dbReference>
<evidence type="ECO:0000256" key="1">
    <source>
        <dbReference type="ARBA" id="ARBA00004141"/>
    </source>
</evidence>
<dbReference type="PANTHER" id="PTHR45649">
    <property type="entry name" value="AMINO-ACID PERMEASE BAT1"/>
    <property type="match status" value="1"/>
</dbReference>
<evidence type="ECO:0000313" key="7">
    <source>
        <dbReference type="EMBL" id="EKM57619.1"/>
    </source>
</evidence>
<dbReference type="GO" id="GO:0016020">
    <property type="term" value="C:membrane"/>
    <property type="evidence" value="ECO:0007669"/>
    <property type="project" value="UniProtKB-SubCell"/>
</dbReference>
<dbReference type="HOGENOM" id="CLU_004495_0_3_1"/>
<dbReference type="PANTHER" id="PTHR45649:SF26">
    <property type="entry name" value="OS04G0435100 PROTEIN"/>
    <property type="match status" value="1"/>
</dbReference>
<dbReference type="OrthoDB" id="10054429at2759"/>
<dbReference type="RefSeq" id="XP_007392966.1">
    <property type="nucleotide sequence ID" value="XM_007392904.1"/>
</dbReference>
<dbReference type="InterPro" id="IPR002293">
    <property type="entry name" value="AA/rel_permease1"/>
</dbReference>
<feature type="transmembrane region" description="Helical" evidence="6">
    <location>
        <begin position="193"/>
        <end position="215"/>
    </location>
</feature>
<sequence>MSVEDEKMQSIPQLDVESVSYTDSDDAVLETLGYKQEFKRDFSFLGLWSLCSSELAVLPGVAGTIWYTMGYCGLVGMTWGWLVGAVMGQPLAYSLAELASAYPTSGGLYYWAYMTAAPRYKKLSCYVVAWSMIISTPLSCCSITYSAAQLLIATAQLAYPNYIATVWHVYLVYLAMMFLSYVIICLPTKYVSWFNIWATMLGIVVLIVTTIILPAKATNLNSAKEIFTSVYNQTGWPSGWAFCMTFLSATWTLSGYDVAAHVAEETSHPAIAVPRAMVWSTWSSAGLGFIYLISLALCSTDIDALMANPLGQPIGTLTANVLGEKAGVALLAINFFSQFGCGVAFFVAASRIFFAYSRDKALPFSGWLSKIDKRTHTPNNASLVVFLLSAGFGAISIGSDTAFEAFFSGSTLAGQISYILPVLGRCLYEDNPEYTSGPYNLGRWSRSIRWLAVAWNFFIMPLVSFPDTPMPAPADMNWAVVVYVPFQILAMIYWWFWGYKSFTGPRANLPKKAPRDGVDEDEKDK</sequence>
<evidence type="ECO:0000256" key="5">
    <source>
        <dbReference type="ARBA" id="ARBA00023136"/>
    </source>
</evidence>
<dbReference type="GO" id="GO:0022857">
    <property type="term" value="F:transmembrane transporter activity"/>
    <property type="evidence" value="ECO:0007669"/>
    <property type="project" value="InterPro"/>
</dbReference>
<gene>
    <name evidence="7" type="ORF">PHACADRAFT_251336</name>
</gene>
<evidence type="ECO:0000256" key="2">
    <source>
        <dbReference type="ARBA" id="ARBA00022448"/>
    </source>
</evidence>
<organism evidence="7 8">
    <name type="scientific">Phanerochaete carnosa (strain HHB-10118-sp)</name>
    <name type="common">White-rot fungus</name>
    <name type="synonym">Peniophora carnosa</name>
    <dbReference type="NCBI Taxonomy" id="650164"/>
    <lineage>
        <taxon>Eukaryota</taxon>
        <taxon>Fungi</taxon>
        <taxon>Dikarya</taxon>
        <taxon>Basidiomycota</taxon>
        <taxon>Agaricomycotina</taxon>
        <taxon>Agaricomycetes</taxon>
        <taxon>Polyporales</taxon>
        <taxon>Phanerochaetaceae</taxon>
        <taxon>Phanerochaete</taxon>
    </lineage>
</organism>
<feature type="transmembrane region" description="Helical" evidence="6">
    <location>
        <begin position="276"/>
        <end position="297"/>
    </location>
</feature>
<dbReference type="InParanoid" id="K5WEW1"/>
<evidence type="ECO:0000256" key="6">
    <source>
        <dbReference type="SAM" id="Phobius"/>
    </source>
</evidence>
<dbReference type="KEGG" id="pco:PHACADRAFT_251336"/>
<dbReference type="PIRSF" id="PIRSF006060">
    <property type="entry name" value="AA_transporter"/>
    <property type="match status" value="1"/>
</dbReference>